<sequence length="161" mass="18107">MLSIHNPLTGRKVVVGGKTYQQLLQQGVIRNSREEPSHMANLAIPSDLTRTMAPCQKGGGNGGNGCLLEHPQLREWQQQQKITDLLPTTLVPAKVILQVYYEFIDKTPPHNAITIADQLERLVDSTDWQKYVKQHHMKNVTTQTPVPFAILMGPTVFKQLM</sequence>
<dbReference type="EMBL" id="MN739182">
    <property type="protein sequence ID" value="QHS92586.1"/>
    <property type="molecule type" value="Genomic_DNA"/>
</dbReference>
<protein>
    <submittedName>
        <fullName evidence="1">Uncharacterized protein</fullName>
    </submittedName>
</protein>
<name>A0A6C0BK83_9ZZZZ</name>
<proteinExistence type="predicted"/>
<organism evidence="1">
    <name type="scientific">viral metagenome</name>
    <dbReference type="NCBI Taxonomy" id="1070528"/>
    <lineage>
        <taxon>unclassified sequences</taxon>
        <taxon>metagenomes</taxon>
        <taxon>organismal metagenomes</taxon>
    </lineage>
</organism>
<evidence type="ECO:0000313" key="1">
    <source>
        <dbReference type="EMBL" id="QHS92586.1"/>
    </source>
</evidence>
<dbReference type="AlphaFoldDB" id="A0A6C0BK83"/>
<accession>A0A6C0BK83</accession>
<reference evidence="1" key="1">
    <citation type="journal article" date="2020" name="Nature">
        <title>Giant virus diversity and host interactions through global metagenomics.</title>
        <authorList>
            <person name="Schulz F."/>
            <person name="Roux S."/>
            <person name="Paez-Espino D."/>
            <person name="Jungbluth S."/>
            <person name="Walsh D.A."/>
            <person name="Denef V.J."/>
            <person name="McMahon K.D."/>
            <person name="Konstantinidis K.T."/>
            <person name="Eloe-Fadrosh E.A."/>
            <person name="Kyrpides N.C."/>
            <person name="Woyke T."/>
        </authorList>
    </citation>
    <scope>NUCLEOTIDE SEQUENCE</scope>
    <source>
        <strain evidence="1">GVMAG-M-3300014204-73</strain>
    </source>
</reference>